<evidence type="ECO:0000313" key="1">
    <source>
        <dbReference type="EMBL" id="VAW83953.1"/>
    </source>
</evidence>
<sequence length="470" mass="53986">MLNEALKVRFKVEALEDESSHASEAFIRHCRSAFRISILRALKGAASVRGLEITLADSPLEQWFCFLENFDQIKAPSKSSIDRYKNLFGTESHQRAFDMLLQKAATSPEAYDTELEAVVNLLGFEFPTNLLEVWYDSTCHSPNIHFPTDWVQLGDCCRSLLLATDCIRRHGVKNRMPQGGVSKFLTRLNQLLIEFGNARRRKDSKRLRKELLRRLKKFAKCVAAHARSHRKLLEEQREQQTTLSPAQAALIIGRIDDKLEKLPQAIEQAHERIIGERRVANKDKILSMHEPLIKVYKRGKSGAEVEYGNQLLIGENRDGLITHYELFDDIKSDSSRLKLAIELTEKSISGTLELVVTDRGFSDEPLRDELKISHPNLTNHCCAKSPSQMKEQLEMAEFKSNQKRRAQTEARIAILTNCYQRGRSLSKGISSQRRELDWVMLAHNLRKLARMRIREEVERKLDKEKERAAA</sequence>
<protein>
    <recommendedName>
        <fullName evidence="2">Transposase IS4-like domain-containing protein</fullName>
    </recommendedName>
</protein>
<evidence type="ECO:0008006" key="2">
    <source>
        <dbReference type="Google" id="ProtNLM"/>
    </source>
</evidence>
<gene>
    <name evidence="1" type="ORF">MNBD_GAMMA18-270</name>
</gene>
<reference evidence="1" key="1">
    <citation type="submission" date="2018-06" db="EMBL/GenBank/DDBJ databases">
        <authorList>
            <person name="Zhirakovskaya E."/>
        </authorList>
    </citation>
    <scope>NUCLEOTIDE SEQUENCE</scope>
</reference>
<accession>A0A3B0Z6X7</accession>
<name>A0A3B0Z6X7_9ZZZZ</name>
<organism evidence="1">
    <name type="scientific">hydrothermal vent metagenome</name>
    <dbReference type="NCBI Taxonomy" id="652676"/>
    <lineage>
        <taxon>unclassified sequences</taxon>
        <taxon>metagenomes</taxon>
        <taxon>ecological metagenomes</taxon>
    </lineage>
</organism>
<dbReference type="AlphaFoldDB" id="A0A3B0Z6X7"/>
<dbReference type="EMBL" id="UOFP01000018">
    <property type="protein sequence ID" value="VAW83953.1"/>
    <property type="molecule type" value="Genomic_DNA"/>
</dbReference>
<proteinExistence type="predicted"/>